<dbReference type="GO" id="GO:0004386">
    <property type="term" value="F:helicase activity"/>
    <property type="evidence" value="ECO:0007669"/>
    <property type="project" value="UniProtKB-KW"/>
</dbReference>
<evidence type="ECO:0000256" key="5">
    <source>
        <dbReference type="SAM" id="MobiDB-lite"/>
    </source>
</evidence>
<dbReference type="SMART" id="SM00487">
    <property type="entry name" value="DEXDc"/>
    <property type="match status" value="1"/>
</dbReference>
<feature type="domain" description="Helicase C-terminal" evidence="7">
    <location>
        <begin position="345"/>
        <end position="545"/>
    </location>
</feature>
<dbReference type="InterPro" id="IPR011545">
    <property type="entry name" value="DEAD/DEAH_box_helicase_dom"/>
</dbReference>
<evidence type="ECO:0000256" key="1">
    <source>
        <dbReference type="ARBA" id="ARBA00022741"/>
    </source>
</evidence>
<dbReference type="Pfam" id="PF00271">
    <property type="entry name" value="Helicase_C"/>
    <property type="match status" value="1"/>
</dbReference>
<dbReference type="FunFam" id="3.40.50.300:FF:000190">
    <property type="entry name" value="ATP-dependent RNA helicase"/>
    <property type="match status" value="1"/>
</dbReference>
<keyword evidence="3" id="KW-0347">Helicase</keyword>
<keyword evidence="2" id="KW-0378">Hydrolase</keyword>
<feature type="region of interest" description="Disordered" evidence="5">
    <location>
        <begin position="269"/>
        <end position="289"/>
    </location>
</feature>
<evidence type="ECO:0000259" key="7">
    <source>
        <dbReference type="PROSITE" id="PS51194"/>
    </source>
</evidence>
<feature type="compositionally biased region" description="Basic and acidic residues" evidence="5">
    <location>
        <begin position="269"/>
        <end position="287"/>
    </location>
</feature>
<keyword evidence="1" id="KW-0547">Nucleotide-binding</keyword>
<dbReference type="InterPro" id="IPR027417">
    <property type="entry name" value="P-loop_NTPase"/>
</dbReference>
<dbReference type="GO" id="GO:0016787">
    <property type="term" value="F:hydrolase activity"/>
    <property type="evidence" value="ECO:0007669"/>
    <property type="project" value="UniProtKB-KW"/>
</dbReference>
<feature type="region of interest" description="Disordered" evidence="5">
    <location>
        <begin position="739"/>
        <end position="771"/>
    </location>
</feature>
<dbReference type="PANTHER" id="PTHR12131:SF1">
    <property type="entry name" value="ATP-DEPENDENT RNA HELICASE SUPV3L1, MITOCHONDRIAL-RELATED"/>
    <property type="match status" value="1"/>
</dbReference>
<dbReference type="AlphaFoldDB" id="A0AAD2D3C5"/>
<feature type="compositionally biased region" description="Basic residues" evidence="5">
    <location>
        <begin position="745"/>
        <end position="756"/>
    </location>
</feature>
<dbReference type="SMART" id="SM00490">
    <property type="entry name" value="HELICc"/>
    <property type="match status" value="1"/>
</dbReference>
<keyword evidence="9" id="KW-1185">Reference proteome</keyword>
<dbReference type="PROSITE" id="PS51194">
    <property type="entry name" value="HELICASE_CTER"/>
    <property type="match status" value="1"/>
</dbReference>
<dbReference type="CDD" id="cd18795">
    <property type="entry name" value="SF2_C_Ski2"/>
    <property type="match status" value="1"/>
</dbReference>
<dbReference type="InterPro" id="IPR001650">
    <property type="entry name" value="Helicase_C-like"/>
</dbReference>
<gene>
    <name evidence="8" type="ORF">ECRASSUSDP1_LOCUS19444</name>
</gene>
<proteinExistence type="predicted"/>
<dbReference type="SMART" id="SM01142">
    <property type="entry name" value="DSHCT"/>
    <property type="match status" value="1"/>
</dbReference>
<dbReference type="Gene3D" id="1.10.3380.30">
    <property type="match status" value="1"/>
</dbReference>
<feature type="compositionally biased region" description="Basic and acidic residues" evidence="5">
    <location>
        <begin position="1025"/>
        <end position="1034"/>
    </location>
</feature>
<name>A0AAD2D3C5_EUPCR</name>
<reference evidence="8" key="1">
    <citation type="submission" date="2023-07" db="EMBL/GenBank/DDBJ databases">
        <authorList>
            <consortium name="AG Swart"/>
            <person name="Singh M."/>
            <person name="Singh A."/>
            <person name="Seah K."/>
            <person name="Emmerich C."/>
        </authorList>
    </citation>
    <scope>NUCLEOTIDE SEQUENCE</scope>
    <source>
        <strain evidence="8">DP1</strain>
    </source>
</reference>
<dbReference type="PANTHER" id="PTHR12131">
    <property type="entry name" value="ATP-DEPENDENT RNA AND DNA HELICASE"/>
    <property type="match status" value="1"/>
</dbReference>
<accession>A0AAD2D3C5</accession>
<dbReference type="Pfam" id="PF00270">
    <property type="entry name" value="DEAD"/>
    <property type="match status" value="1"/>
</dbReference>
<dbReference type="InterPro" id="IPR014001">
    <property type="entry name" value="Helicase_ATP-bd"/>
</dbReference>
<dbReference type="InterPro" id="IPR012961">
    <property type="entry name" value="Ski2/MTR4_C"/>
</dbReference>
<evidence type="ECO:0000313" key="8">
    <source>
        <dbReference type="EMBL" id="CAI2378053.1"/>
    </source>
</evidence>
<dbReference type="Pfam" id="PF08148">
    <property type="entry name" value="DSHCT"/>
    <property type="match status" value="1"/>
</dbReference>
<evidence type="ECO:0000256" key="2">
    <source>
        <dbReference type="ARBA" id="ARBA00022801"/>
    </source>
</evidence>
<dbReference type="PROSITE" id="PS51192">
    <property type="entry name" value="HELICASE_ATP_BIND_1"/>
    <property type="match status" value="1"/>
</dbReference>
<feature type="compositionally biased region" description="Acidic residues" evidence="5">
    <location>
        <begin position="1035"/>
        <end position="1067"/>
    </location>
</feature>
<dbReference type="Proteomes" id="UP001295684">
    <property type="component" value="Unassembled WGS sequence"/>
</dbReference>
<dbReference type="Gene3D" id="3.40.50.300">
    <property type="entry name" value="P-loop containing nucleotide triphosphate hydrolases"/>
    <property type="match status" value="2"/>
</dbReference>
<dbReference type="GO" id="GO:0005524">
    <property type="term" value="F:ATP binding"/>
    <property type="evidence" value="ECO:0007669"/>
    <property type="project" value="UniProtKB-KW"/>
</dbReference>
<keyword evidence="4" id="KW-0067">ATP-binding</keyword>
<dbReference type="GO" id="GO:0003676">
    <property type="term" value="F:nucleic acid binding"/>
    <property type="evidence" value="ECO:0007669"/>
    <property type="project" value="InterPro"/>
</dbReference>
<feature type="domain" description="Helicase ATP-binding" evidence="6">
    <location>
        <begin position="48"/>
        <end position="204"/>
    </location>
</feature>
<feature type="compositionally biased region" description="Gly residues" evidence="5">
    <location>
        <begin position="757"/>
        <end position="766"/>
    </location>
</feature>
<comment type="caution">
    <text evidence="8">The sequence shown here is derived from an EMBL/GenBank/DDBJ whole genome shotgun (WGS) entry which is preliminary data.</text>
</comment>
<evidence type="ECO:0000256" key="4">
    <source>
        <dbReference type="ARBA" id="ARBA00022840"/>
    </source>
</evidence>
<evidence type="ECO:0000313" key="9">
    <source>
        <dbReference type="Proteomes" id="UP001295684"/>
    </source>
</evidence>
<evidence type="ECO:0000259" key="6">
    <source>
        <dbReference type="PROSITE" id="PS51192"/>
    </source>
</evidence>
<organism evidence="8 9">
    <name type="scientific">Euplotes crassus</name>
    <dbReference type="NCBI Taxonomy" id="5936"/>
    <lineage>
        <taxon>Eukaryota</taxon>
        <taxon>Sar</taxon>
        <taxon>Alveolata</taxon>
        <taxon>Ciliophora</taxon>
        <taxon>Intramacronucleata</taxon>
        <taxon>Spirotrichea</taxon>
        <taxon>Hypotrichia</taxon>
        <taxon>Euplotida</taxon>
        <taxon>Euplotidae</taxon>
        <taxon>Moneuplotes</taxon>
    </lineage>
</organism>
<protein>
    <submittedName>
        <fullName evidence="8">Uncharacterized protein</fullName>
    </submittedName>
</protein>
<dbReference type="InterPro" id="IPR050699">
    <property type="entry name" value="RNA-DNA_Helicase"/>
</dbReference>
<feature type="region of interest" description="Disordered" evidence="5">
    <location>
        <begin position="1025"/>
        <end position="1067"/>
    </location>
</feature>
<sequence>MEQTAEQASDNNVWHEDDNLDVTNFDTMIENMAMEYPFELDIFQKRAVYRVENSQSVLVSAHTSAGKTVVAEYAIAKSLQKLMKCVYTSPIKALSNQKYKEFKEKFEDVGILTGDVTLNEEASCLIMTTEVLQSMLYRGSEVINDIDCVVFDEAHYLADPDRGYVWEEVIIMLPEHINIVLLSATIPNYKELADWVGRVRRKKVYIEITYYRPVPLNHYILSGRQMVLIKEGDNSFDRELVKKIFFDAQIKKDKASANKKGKFLLDKKKGGDKVKQDGAKEGEEQKVSDQPVDIDAIKSQIALPEKTKLTANEKKYQKRAKRLAKKMKLKHQTGGGGKFNKDHNDLKQNVSLIVEKELYPCVVFVFSKKQCSELCMGMSGIDALNSRERSRIKRFIKKSLSKLEEKEREIYQIREMQYCLEQGVAYHHAGLLPILKEIVEILFAEGLIKVLFATTTFAMGLNMPARAVMFMKLEKFNGKEEVFLQASEYLQMAGRAGRRGKDDTGYSLLYFEKADMFRHQGIADEMQDMMDVKSGSLESQYKLTYRIILFELSKGDNGMEAIFKVMKSSFLQNDSFKEKLLEQQIIKNLEDKLDSHQELEPTTCTAEEVKEYNSNLLELFNLNHQWVSSASPKTICFPALIEFTMDGYNYHIGTAIQNDKANKALVILTTDKIETCPYDEETKKEAGDASYNIVPYKHVTKSFANTLKTEVSYMDSVRLKYSSKQDILEELETIDKDSLKEPRAKRAKKGKGRGKKGGGGGGGAATGGSSERRNELIQILKSSPAFSDPKFAELLKLINSQATTQKEMNKMVRSSKEDTLLKNEEFTSKMQVLKELGFMNKEGVLSEKGRFAQHISSADLMILTIFVFEGGFVDLPDEEMIASLAMTMTKAGGGNSDDLHPDYLPSSFFENKTLLEEIAGSVIDCEEKFGVKDEQKEAEKRLNQVFPLVAYEWAKKTPFHEICNISFQEPGTMITALRSLVKLCEEMSQAYLIIENEEASKRFTKLSEDMRRGILFMPSLYYEDKKKQDEKKDESDEEPTESEEDSDEDSSDEDDNDEDDNDDEKDE</sequence>
<dbReference type="SUPFAM" id="SSF52540">
    <property type="entry name" value="P-loop containing nucleoside triphosphate hydrolases"/>
    <property type="match status" value="1"/>
</dbReference>
<dbReference type="EMBL" id="CAMPGE010019740">
    <property type="protein sequence ID" value="CAI2378053.1"/>
    <property type="molecule type" value="Genomic_DNA"/>
</dbReference>
<evidence type="ECO:0000256" key="3">
    <source>
        <dbReference type="ARBA" id="ARBA00022806"/>
    </source>
</evidence>